<evidence type="ECO:0000256" key="8">
    <source>
        <dbReference type="ARBA" id="ARBA00022837"/>
    </source>
</evidence>
<evidence type="ECO:0000256" key="5">
    <source>
        <dbReference type="ARBA" id="ARBA00022568"/>
    </source>
</evidence>
<dbReference type="PANTHER" id="PTHR13800">
    <property type="entry name" value="TRANSIENT RECEPTOR POTENTIAL CATION CHANNEL, SUBFAMILY M, MEMBER 6"/>
    <property type="match status" value="1"/>
</dbReference>
<dbReference type="InterPro" id="IPR057366">
    <property type="entry name" value="TRPM-like"/>
</dbReference>
<dbReference type="GO" id="GO:0005886">
    <property type="term" value="C:plasma membrane"/>
    <property type="evidence" value="ECO:0007669"/>
    <property type="project" value="UniProtKB-SubCell"/>
</dbReference>
<feature type="coiled-coil region" evidence="13">
    <location>
        <begin position="1146"/>
        <end position="1174"/>
    </location>
</feature>
<evidence type="ECO:0000256" key="13">
    <source>
        <dbReference type="SAM" id="Coils"/>
    </source>
</evidence>
<comment type="similarity">
    <text evidence="2">Belongs to the transient receptor (TC 1.A.4) family. LTrpC subfamily. TRPM2 sub-subfamily.</text>
</comment>
<proteinExistence type="inferred from homology"/>
<dbReference type="Proteomes" id="UP001497497">
    <property type="component" value="Unassembled WGS sequence"/>
</dbReference>
<accession>A0AAV2HQN9</accession>
<feature type="domain" description="Ion transport" evidence="15">
    <location>
        <begin position="686"/>
        <end position="939"/>
    </location>
</feature>
<dbReference type="PANTHER" id="PTHR13800:SF12">
    <property type="entry name" value="TRANSIENT RECEPTOR POTENTIAL CATION CHANNEL SUBFAMILY M MEMBER-LIKE 2"/>
    <property type="match status" value="1"/>
</dbReference>
<evidence type="ECO:0000256" key="14">
    <source>
        <dbReference type="SAM" id="Phobius"/>
    </source>
</evidence>
<evidence type="ECO:0000256" key="1">
    <source>
        <dbReference type="ARBA" id="ARBA00004651"/>
    </source>
</evidence>
<dbReference type="InterPro" id="IPR005821">
    <property type="entry name" value="Ion_trans_dom"/>
</dbReference>
<keyword evidence="5" id="KW-0109">Calcium transport</keyword>
<keyword evidence="19" id="KW-1185">Reference proteome</keyword>
<feature type="transmembrane region" description="Helical" evidence="14">
    <location>
        <begin position="579"/>
        <end position="598"/>
    </location>
</feature>
<feature type="transmembrane region" description="Helical" evidence="14">
    <location>
        <begin position="753"/>
        <end position="771"/>
    </location>
</feature>
<protein>
    <recommendedName>
        <fullName evidence="20">Transient receptor potential cation channel subfamily M member 2</fullName>
    </recommendedName>
</protein>
<evidence type="ECO:0008006" key="20">
    <source>
        <dbReference type="Google" id="ProtNLM"/>
    </source>
</evidence>
<dbReference type="CDD" id="cd03670">
    <property type="entry name" value="NUDIX_ADPRase_Nudt9"/>
    <property type="match status" value="1"/>
</dbReference>
<feature type="transmembrane region" description="Helical" evidence="14">
    <location>
        <begin position="903"/>
        <end position="932"/>
    </location>
</feature>
<feature type="non-terminal residue" evidence="18">
    <location>
        <position position="1431"/>
    </location>
</feature>
<evidence type="ECO:0000259" key="15">
    <source>
        <dbReference type="Pfam" id="PF00520"/>
    </source>
</evidence>
<evidence type="ECO:0000256" key="3">
    <source>
        <dbReference type="ARBA" id="ARBA00022448"/>
    </source>
</evidence>
<gene>
    <name evidence="18" type="ORF">GSLYS_00009952001</name>
</gene>
<evidence type="ECO:0000313" key="19">
    <source>
        <dbReference type="Proteomes" id="UP001497497"/>
    </source>
</evidence>
<keyword evidence="4" id="KW-1003">Cell membrane</keyword>
<keyword evidence="3" id="KW-0813">Transport</keyword>
<evidence type="ECO:0000256" key="2">
    <source>
        <dbReference type="ARBA" id="ARBA00009501"/>
    </source>
</evidence>
<dbReference type="Pfam" id="PF18139">
    <property type="entry name" value="LSDAT_euk"/>
    <property type="match status" value="1"/>
</dbReference>
<keyword evidence="6" id="KW-0107">Calcium channel</keyword>
<feature type="transmembrane region" description="Helical" evidence="14">
    <location>
        <begin position="678"/>
        <end position="698"/>
    </location>
</feature>
<dbReference type="EMBL" id="CAXITT010000219">
    <property type="protein sequence ID" value="CAL1536039.1"/>
    <property type="molecule type" value="Genomic_DNA"/>
</dbReference>
<comment type="subcellular location">
    <subcellularLocation>
        <location evidence="1">Cell membrane</location>
        <topology evidence="1">Multi-pass membrane protein</topology>
    </subcellularLocation>
</comment>
<keyword evidence="11 14" id="KW-0472">Membrane</keyword>
<keyword evidence="12" id="KW-0407">Ion channel</keyword>
<evidence type="ECO:0000256" key="4">
    <source>
        <dbReference type="ARBA" id="ARBA00022475"/>
    </source>
</evidence>
<feature type="domain" description="TRPM-like" evidence="17">
    <location>
        <begin position="382"/>
        <end position="558"/>
    </location>
</feature>
<dbReference type="InterPro" id="IPR041491">
    <property type="entry name" value="TRPM_SLOG"/>
</dbReference>
<evidence type="ECO:0000259" key="17">
    <source>
        <dbReference type="Pfam" id="PF25508"/>
    </source>
</evidence>
<dbReference type="SUPFAM" id="SSF55811">
    <property type="entry name" value="Nudix"/>
    <property type="match status" value="1"/>
</dbReference>
<dbReference type="Pfam" id="PF00520">
    <property type="entry name" value="Ion_trans"/>
    <property type="match status" value="1"/>
</dbReference>
<evidence type="ECO:0000256" key="10">
    <source>
        <dbReference type="ARBA" id="ARBA00023065"/>
    </source>
</evidence>
<evidence type="ECO:0000256" key="11">
    <source>
        <dbReference type="ARBA" id="ARBA00023136"/>
    </source>
</evidence>
<dbReference type="GO" id="GO:0099604">
    <property type="term" value="F:ligand-gated calcium channel activity"/>
    <property type="evidence" value="ECO:0007669"/>
    <property type="project" value="TreeGrafter"/>
</dbReference>
<dbReference type="Gene3D" id="3.90.79.10">
    <property type="entry name" value="Nucleoside Triphosphate Pyrophosphohydrolase"/>
    <property type="match status" value="1"/>
</dbReference>
<keyword evidence="13" id="KW-0175">Coiled coil</keyword>
<feature type="domain" description="TRPM SLOG" evidence="16">
    <location>
        <begin position="3"/>
        <end position="226"/>
    </location>
</feature>
<keyword evidence="10" id="KW-0406">Ion transport</keyword>
<dbReference type="Pfam" id="PF25969">
    <property type="entry name" value="NUDT9_N"/>
    <property type="match status" value="1"/>
</dbReference>
<evidence type="ECO:0000259" key="16">
    <source>
        <dbReference type="Pfam" id="PF18139"/>
    </source>
</evidence>
<organism evidence="18 19">
    <name type="scientific">Lymnaea stagnalis</name>
    <name type="common">Great pond snail</name>
    <name type="synonym">Helix stagnalis</name>
    <dbReference type="NCBI Taxonomy" id="6523"/>
    <lineage>
        <taxon>Eukaryota</taxon>
        <taxon>Metazoa</taxon>
        <taxon>Spiralia</taxon>
        <taxon>Lophotrochozoa</taxon>
        <taxon>Mollusca</taxon>
        <taxon>Gastropoda</taxon>
        <taxon>Heterobranchia</taxon>
        <taxon>Euthyneura</taxon>
        <taxon>Panpulmonata</taxon>
        <taxon>Hygrophila</taxon>
        <taxon>Lymnaeoidea</taxon>
        <taxon>Lymnaeidae</taxon>
        <taxon>Lymnaea</taxon>
    </lineage>
</organism>
<reference evidence="18 19" key="1">
    <citation type="submission" date="2024-04" db="EMBL/GenBank/DDBJ databases">
        <authorList>
            <consortium name="Genoscope - CEA"/>
            <person name="William W."/>
        </authorList>
    </citation>
    <scope>NUCLEOTIDE SEQUENCE [LARGE SCALE GENOMIC DNA]</scope>
</reference>
<name>A0AAV2HQN9_LYMST</name>
<feature type="transmembrane region" description="Helical" evidence="14">
    <location>
        <begin position="783"/>
        <end position="801"/>
    </location>
</feature>
<comment type="caution">
    <text evidence="18">The sequence shown here is derived from an EMBL/GenBank/DDBJ whole genome shotgun (WGS) entry which is preliminary data.</text>
</comment>
<sequence>MDIMLALLTKAWGMEKPNLLISVTGGAKNFAMKARLREVFRRGLMKAAQSTGAWIVTGGTNAGVMKHVGEAVRDFGLTSEGRVTTIGIASWGCVQNKEHLINKEGIGHWPAAYRIEADVKAKQSFLDPNHSHFILVDNGTQHQFTVEIQFRAKLEEAIGNQKTDTGTDAVSVPVCLLVLEGGPGTLETVFSAINSKTPTVVIKGSGKTADILAYAYQNTKEEEITKYDQRGQPIKGTIAILEPHIVAEIREMIKFHFGDANLDTRVGWVKDCCSNRDLLSVFELDSKNSAKDVDLAILKALLKANKNQVMDQLKLALAWNRIDMAKSEIFTDERTWPDVMLSAIKLNRVDFVELFLDNGVVLKDFLTIKRLLTLYNSVSTVFSLADVGHLLQHLLGDFYQPKYLTEARLRDVNVDEVLEGKEIQKNRTVASELNTMGQTLTLIGDPAQDLFIWAVLMNHHKLSKLFWREGKQSSTAACLFASSVLNALKSHTFDAQIMRKFQTASDDYAQLAIGVINNCYSSDEKRTHHLLVHDMPHWGNTTCVLIAVQADNKEFIAQTACQSLLNKVWMGKMSQKNSLMWILTSIVLFPLVQVFIIFNNKDNKKQKMIAVSQDETSLGVCPPVYEVEMTSLMARYEIIKKKCFISHRTAAPFTKPKSVLSSMFEKWGLFYSSPVVKFIVNVVAYLIFLVLYSYILVVELTSEFHYLEGFLMGWVFTIFVEEIRQVKHIFFLTGYAFSFKFKVTSYFHDSWNILDITSIVLFLVGIVLRFIPSEDTLSAARVILSINLITFFSRILHIFSVNKQLGPKLVMIYRMIQDLKWFVVILLVFVVSYAIASEAVLHPNSEPSWALLFYLPRKAYWHIYGELFLDEIEGRGTSDSCTDNATKYGENSSDRCPSAVGKYFVPILLGCYILMTNVLLLNLLIAMFSYTFQQIQDNTDMHWCFQRFNLVFEYTQRPVLPPPLIIFSHIYLLIAYCCRKQSQAPAHSSEFRKIFKNKDREKQLTQWEDVIADNYLNSMEKSERNSVEGRVKASIEKTGSPLKKMKNVIQRLLDGQGVLRQKLFYFAVKQSFCLADELHDSGGQLLPQASVAAEPQVGSREPGVDKRMEIIENQVRPSSPALNWIMSSLQEHKLSSKLQKPFLPDLQSYKQEELQKKRRLAAKESKLAQDLESRESHYKSRISPYPGTHIMRFNVPDDKVHWEIDYPDYNPPIYTSLEILKKPPYADDDLISLTSDLRKNKVKFNDFDERCKISRISYSKVYSVVDGLPLNPVGRTGLKGRGSLGRWGPNHAGDPVVTRWKMLDDGSCAQSLDKPVLEFVAVQRLDNNLWAIPGGICDERQEPWNVLKIDFKESPALKDPKEKQVIQSQLEQFSKNGVEIYKGYADDPRNTDNAWIETRVVNYHDEDRKLLIHLNLMASEGVQAVTWQTIS</sequence>
<evidence type="ECO:0000256" key="6">
    <source>
        <dbReference type="ARBA" id="ARBA00022673"/>
    </source>
</evidence>
<keyword evidence="9 14" id="KW-1133">Transmembrane helix</keyword>
<evidence type="ECO:0000256" key="9">
    <source>
        <dbReference type="ARBA" id="ARBA00022989"/>
    </source>
</evidence>
<evidence type="ECO:0000256" key="7">
    <source>
        <dbReference type="ARBA" id="ARBA00022692"/>
    </source>
</evidence>
<dbReference type="Gene3D" id="3.40.50.450">
    <property type="match status" value="1"/>
</dbReference>
<dbReference type="InterPro" id="IPR050927">
    <property type="entry name" value="TRPM"/>
</dbReference>
<dbReference type="InterPro" id="IPR015797">
    <property type="entry name" value="NUDIX_hydrolase-like_dom_sf"/>
</dbReference>
<keyword evidence="7 14" id="KW-0812">Transmembrane</keyword>
<feature type="transmembrane region" description="Helical" evidence="14">
    <location>
        <begin position="821"/>
        <end position="841"/>
    </location>
</feature>
<keyword evidence="8" id="KW-0106">Calcium</keyword>
<evidence type="ECO:0000256" key="12">
    <source>
        <dbReference type="ARBA" id="ARBA00023303"/>
    </source>
</evidence>
<dbReference type="Pfam" id="PF25508">
    <property type="entry name" value="TRPM2"/>
    <property type="match status" value="1"/>
</dbReference>
<evidence type="ECO:0000313" key="18">
    <source>
        <dbReference type="EMBL" id="CAL1536039.1"/>
    </source>
</evidence>